<accession>A0AAW0M8B6</accession>
<reference evidence="1 2" key="1">
    <citation type="journal article" date="2018" name="Sci. Data">
        <title>The draft genome sequence of cork oak.</title>
        <authorList>
            <person name="Ramos A.M."/>
            <person name="Usie A."/>
            <person name="Barbosa P."/>
            <person name="Barros P.M."/>
            <person name="Capote T."/>
            <person name="Chaves I."/>
            <person name="Simoes F."/>
            <person name="Abreu I."/>
            <person name="Carrasquinho I."/>
            <person name="Faro C."/>
            <person name="Guimaraes J.B."/>
            <person name="Mendonca D."/>
            <person name="Nobrega F."/>
            <person name="Rodrigues L."/>
            <person name="Saibo N.J.M."/>
            <person name="Varela M.C."/>
            <person name="Egas C."/>
            <person name="Matos J."/>
            <person name="Miguel C.M."/>
            <person name="Oliveira M.M."/>
            <person name="Ricardo C.P."/>
            <person name="Goncalves S."/>
        </authorList>
    </citation>
    <scope>NUCLEOTIDE SEQUENCE [LARGE SCALE GENOMIC DNA]</scope>
    <source>
        <strain evidence="2">cv. HL8</strain>
    </source>
</reference>
<dbReference type="Proteomes" id="UP000237347">
    <property type="component" value="Unassembled WGS sequence"/>
</dbReference>
<evidence type="ECO:0000313" key="1">
    <source>
        <dbReference type="EMBL" id="KAK7859702.1"/>
    </source>
</evidence>
<sequence>MVFRVSFTRGESSGLAHGVGGHRVGCKSSPLVKLESNCNLDDVSFSHDQCPKKDGGVAENLVRANDLKSKNPLSQLNILLELTLWHYQLLTERRLYQGLHQRKYTHCEAQGCGPIMACEVIVYEEKYSSCVVSAGWSAFARDNTFGNLKNMNVNLHRVVQLLHALHGHGVSNQ</sequence>
<organism evidence="1 2">
    <name type="scientific">Quercus suber</name>
    <name type="common">Cork oak</name>
    <dbReference type="NCBI Taxonomy" id="58331"/>
    <lineage>
        <taxon>Eukaryota</taxon>
        <taxon>Viridiplantae</taxon>
        <taxon>Streptophyta</taxon>
        <taxon>Embryophyta</taxon>
        <taxon>Tracheophyta</taxon>
        <taxon>Spermatophyta</taxon>
        <taxon>Magnoliopsida</taxon>
        <taxon>eudicotyledons</taxon>
        <taxon>Gunneridae</taxon>
        <taxon>Pentapetalae</taxon>
        <taxon>rosids</taxon>
        <taxon>fabids</taxon>
        <taxon>Fagales</taxon>
        <taxon>Fagaceae</taxon>
        <taxon>Quercus</taxon>
    </lineage>
</organism>
<gene>
    <name evidence="1" type="ORF">CFP56_004732</name>
</gene>
<name>A0AAW0M8B6_QUESU</name>
<dbReference type="AlphaFoldDB" id="A0AAW0M8B6"/>
<dbReference type="EMBL" id="PKMF04000011">
    <property type="protein sequence ID" value="KAK7859702.1"/>
    <property type="molecule type" value="Genomic_DNA"/>
</dbReference>
<comment type="caution">
    <text evidence="1">The sequence shown here is derived from an EMBL/GenBank/DDBJ whole genome shotgun (WGS) entry which is preliminary data.</text>
</comment>
<proteinExistence type="predicted"/>
<protein>
    <submittedName>
        <fullName evidence="1">Uncharacterized protein</fullName>
    </submittedName>
</protein>
<keyword evidence="2" id="KW-1185">Reference proteome</keyword>
<evidence type="ECO:0000313" key="2">
    <source>
        <dbReference type="Proteomes" id="UP000237347"/>
    </source>
</evidence>